<feature type="transmembrane region" description="Helical" evidence="6">
    <location>
        <begin position="103"/>
        <end position="124"/>
    </location>
</feature>
<evidence type="ECO:0000256" key="5">
    <source>
        <dbReference type="ARBA" id="ARBA00023136"/>
    </source>
</evidence>
<proteinExistence type="inferred from homology"/>
<evidence type="ECO:0000256" key="2">
    <source>
        <dbReference type="ARBA" id="ARBA00007635"/>
    </source>
</evidence>
<evidence type="ECO:0000256" key="6">
    <source>
        <dbReference type="RuleBase" id="RU363077"/>
    </source>
</evidence>
<feature type="domain" description="EamA" evidence="7">
    <location>
        <begin position="11"/>
        <end position="144"/>
    </location>
</feature>
<dbReference type="PANTHER" id="PTHR31218">
    <property type="entry name" value="WAT1-RELATED PROTEIN"/>
    <property type="match status" value="1"/>
</dbReference>
<evidence type="ECO:0000256" key="4">
    <source>
        <dbReference type="ARBA" id="ARBA00022989"/>
    </source>
</evidence>
<feature type="transmembrane region" description="Helical" evidence="6">
    <location>
        <begin position="38"/>
        <end position="59"/>
    </location>
</feature>
<feature type="transmembrane region" description="Helical" evidence="6">
    <location>
        <begin position="7"/>
        <end position="26"/>
    </location>
</feature>
<comment type="caution">
    <text evidence="8">The sequence shown here is derived from an EMBL/GenBank/DDBJ whole genome shotgun (WGS) entry which is preliminary data.</text>
</comment>
<name>A0AAW1J3Q5_SAPOF</name>
<feature type="domain" description="EamA" evidence="7">
    <location>
        <begin position="185"/>
        <end position="323"/>
    </location>
</feature>
<feature type="transmembrane region" description="Helical" evidence="6">
    <location>
        <begin position="215"/>
        <end position="236"/>
    </location>
</feature>
<dbReference type="AlphaFoldDB" id="A0AAW1J3Q5"/>
<feature type="transmembrane region" description="Helical" evidence="6">
    <location>
        <begin position="136"/>
        <end position="155"/>
    </location>
</feature>
<feature type="transmembrane region" description="Helical" evidence="6">
    <location>
        <begin position="183"/>
        <end position="203"/>
    </location>
</feature>
<feature type="transmembrane region" description="Helical" evidence="6">
    <location>
        <begin position="248"/>
        <end position="267"/>
    </location>
</feature>
<keyword evidence="4 6" id="KW-1133">Transmembrane helix</keyword>
<evidence type="ECO:0000259" key="7">
    <source>
        <dbReference type="Pfam" id="PF00892"/>
    </source>
</evidence>
<keyword evidence="9" id="KW-1185">Reference proteome</keyword>
<feature type="transmembrane region" description="Helical" evidence="6">
    <location>
        <begin position="279"/>
        <end position="298"/>
    </location>
</feature>
<protein>
    <recommendedName>
        <fullName evidence="6">WAT1-related protein</fullName>
    </recommendedName>
</protein>
<dbReference type="InterPro" id="IPR000620">
    <property type="entry name" value="EamA_dom"/>
</dbReference>
<dbReference type="GO" id="GO:0022857">
    <property type="term" value="F:transmembrane transporter activity"/>
    <property type="evidence" value="ECO:0007669"/>
    <property type="project" value="InterPro"/>
</dbReference>
<dbReference type="InterPro" id="IPR037185">
    <property type="entry name" value="EmrE-like"/>
</dbReference>
<dbReference type="EMBL" id="JBDFQZ010000008">
    <property type="protein sequence ID" value="KAK9697483.1"/>
    <property type="molecule type" value="Genomic_DNA"/>
</dbReference>
<evidence type="ECO:0000313" key="8">
    <source>
        <dbReference type="EMBL" id="KAK9697483.1"/>
    </source>
</evidence>
<accession>A0AAW1J3Q5</accession>
<keyword evidence="3 6" id="KW-0812">Transmembrane</keyword>
<keyword evidence="5 6" id="KW-0472">Membrane</keyword>
<dbReference type="InterPro" id="IPR030184">
    <property type="entry name" value="WAT1-related"/>
</dbReference>
<organism evidence="8 9">
    <name type="scientific">Saponaria officinalis</name>
    <name type="common">Common soapwort</name>
    <name type="synonym">Lychnis saponaria</name>
    <dbReference type="NCBI Taxonomy" id="3572"/>
    <lineage>
        <taxon>Eukaryota</taxon>
        <taxon>Viridiplantae</taxon>
        <taxon>Streptophyta</taxon>
        <taxon>Embryophyta</taxon>
        <taxon>Tracheophyta</taxon>
        <taxon>Spermatophyta</taxon>
        <taxon>Magnoliopsida</taxon>
        <taxon>eudicotyledons</taxon>
        <taxon>Gunneridae</taxon>
        <taxon>Pentapetalae</taxon>
        <taxon>Caryophyllales</taxon>
        <taxon>Caryophyllaceae</taxon>
        <taxon>Caryophylleae</taxon>
        <taxon>Saponaria</taxon>
    </lineage>
</organism>
<evidence type="ECO:0000256" key="1">
    <source>
        <dbReference type="ARBA" id="ARBA00004141"/>
    </source>
</evidence>
<comment type="subcellular location">
    <subcellularLocation>
        <location evidence="1 6">Membrane</location>
        <topology evidence="1 6">Multi-pass membrane protein</topology>
    </subcellularLocation>
</comment>
<dbReference type="Pfam" id="PF00892">
    <property type="entry name" value="EamA"/>
    <property type="match status" value="2"/>
</dbReference>
<comment type="similarity">
    <text evidence="2 6">Belongs to the drug/metabolite transporter (DMT) superfamily. Plant drug/metabolite exporter (P-DME) (TC 2.A.7.4) family.</text>
</comment>
<dbReference type="SUPFAM" id="SSF103481">
    <property type="entry name" value="Multidrug resistance efflux transporter EmrE"/>
    <property type="match status" value="2"/>
</dbReference>
<dbReference type="GO" id="GO:0016020">
    <property type="term" value="C:membrane"/>
    <property type="evidence" value="ECO:0007669"/>
    <property type="project" value="UniProtKB-SubCell"/>
</dbReference>
<gene>
    <name evidence="8" type="ORF">RND81_08G040400</name>
</gene>
<feature type="transmembrane region" description="Helical" evidence="6">
    <location>
        <begin position="304"/>
        <end position="323"/>
    </location>
</feature>
<evidence type="ECO:0000313" key="9">
    <source>
        <dbReference type="Proteomes" id="UP001443914"/>
    </source>
</evidence>
<feature type="transmembrane region" description="Helical" evidence="6">
    <location>
        <begin position="71"/>
        <end position="91"/>
    </location>
</feature>
<sequence length="371" mass="40330">MGNMRDKLPLISMVAMQILYAIMALLNRAALVKGMSPTIFIFYRQAIATLVMSPVAYFASKGRSNRSCMGFKAFVWIFITAFIGVVLNQTMYFEGLYLASSSIASATSNLIPAVTFLIAAILGLEKVNGKAIVSSMAKIMGTIMCVGGAICMALLRGPKLLNTQISSSNSLILQLVGDESSTWFLGCLCLFASSCCWSLWLILQVPVTALYPDHLSLSGWMCFFSTLQAGVIGLFLERDPVAWNLSSGLEITCIFVSGILGSGVQFFVQSWCISKRGPFYAAMFTPLATVITTALATLFLREEIYTGSVAGATAVIIGLYIVLWGKSEELKVKVNPGLEYYCVDKTTQEISDKNDVEQPLLANNCINKIDL</sequence>
<dbReference type="Proteomes" id="UP001443914">
    <property type="component" value="Unassembled WGS sequence"/>
</dbReference>
<evidence type="ECO:0000256" key="3">
    <source>
        <dbReference type="ARBA" id="ARBA00022692"/>
    </source>
</evidence>
<reference evidence="8" key="1">
    <citation type="submission" date="2024-03" db="EMBL/GenBank/DDBJ databases">
        <title>WGS assembly of Saponaria officinalis var. Norfolk2.</title>
        <authorList>
            <person name="Jenkins J."/>
            <person name="Shu S."/>
            <person name="Grimwood J."/>
            <person name="Barry K."/>
            <person name="Goodstein D."/>
            <person name="Schmutz J."/>
            <person name="Leebens-Mack J."/>
            <person name="Osbourn A."/>
        </authorList>
    </citation>
    <scope>NUCLEOTIDE SEQUENCE [LARGE SCALE GENOMIC DNA]</scope>
    <source>
        <strain evidence="8">JIC</strain>
    </source>
</reference>